<keyword evidence="7" id="KW-0406">Ion transport</keyword>
<gene>
    <name evidence="11" type="ORF">SAMN04489717_1764</name>
</gene>
<feature type="transmembrane region" description="Helical" evidence="9">
    <location>
        <begin position="12"/>
        <end position="29"/>
    </location>
</feature>
<comment type="subcellular location">
    <subcellularLocation>
        <location evidence="1">Cell membrane</location>
        <topology evidence="1">Multi-pass membrane protein</topology>
    </subcellularLocation>
</comment>
<dbReference type="RefSeq" id="WP_241827863.1">
    <property type="nucleotide sequence ID" value="NZ_LT629732.1"/>
</dbReference>
<dbReference type="Pfam" id="PF02080">
    <property type="entry name" value="TrkA_C"/>
    <property type="match status" value="1"/>
</dbReference>
<evidence type="ECO:0000256" key="2">
    <source>
        <dbReference type="ARBA" id="ARBA00022448"/>
    </source>
</evidence>
<feature type="transmembrane region" description="Helical" evidence="9">
    <location>
        <begin position="90"/>
        <end position="111"/>
    </location>
</feature>
<feature type="transmembrane region" description="Helical" evidence="9">
    <location>
        <begin position="334"/>
        <end position="357"/>
    </location>
</feature>
<dbReference type="Gene3D" id="1.20.1530.20">
    <property type="match status" value="1"/>
</dbReference>
<dbReference type="NCBIfam" id="NF003715">
    <property type="entry name" value="PRK05326.1-2"/>
    <property type="match status" value="1"/>
</dbReference>
<evidence type="ECO:0000256" key="8">
    <source>
        <dbReference type="ARBA" id="ARBA00023136"/>
    </source>
</evidence>
<evidence type="ECO:0000256" key="3">
    <source>
        <dbReference type="ARBA" id="ARBA00022449"/>
    </source>
</evidence>
<evidence type="ECO:0000256" key="4">
    <source>
        <dbReference type="ARBA" id="ARBA00022475"/>
    </source>
</evidence>
<feature type="transmembrane region" description="Helical" evidence="9">
    <location>
        <begin position="59"/>
        <end position="78"/>
    </location>
</feature>
<dbReference type="AlphaFoldDB" id="A0A1H1PU00"/>
<evidence type="ECO:0000259" key="10">
    <source>
        <dbReference type="PROSITE" id="PS51202"/>
    </source>
</evidence>
<dbReference type="InterPro" id="IPR038770">
    <property type="entry name" value="Na+/solute_symporter_sf"/>
</dbReference>
<dbReference type="InterPro" id="IPR006153">
    <property type="entry name" value="Cation/H_exchanger_TM"/>
</dbReference>
<dbReference type="GO" id="GO:1902600">
    <property type="term" value="P:proton transmembrane transport"/>
    <property type="evidence" value="ECO:0007669"/>
    <property type="project" value="InterPro"/>
</dbReference>
<dbReference type="GO" id="GO:0006813">
    <property type="term" value="P:potassium ion transport"/>
    <property type="evidence" value="ECO:0007669"/>
    <property type="project" value="InterPro"/>
</dbReference>
<keyword evidence="2" id="KW-0813">Transport</keyword>
<reference evidence="11 12" key="1">
    <citation type="submission" date="2016-10" db="EMBL/GenBank/DDBJ databases">
        <authorList>
            <person name="de Groot N.N."/>
        </authorList>
    </citation>
    <scope>NUCLEOTIDE SEQUENCE [LARGE SCALE GENOMIC DNA]</scope>
    <source>
        <strain evidence="11 12">DSM 22024</strain>
    </source>
</reference>
<evidence type="ECO:0000256" key="1">
    <source>
        <dbReference type="ARBA" id="ARBA00004651"/>
    </source>
</evidence>
<dbReference type="InterPro" id="IPR036721">
    <property type="entry name" value="RCK_C_sf"/>
</dbReference>
<evidence type="ECO:0000256" key="7">
    <source>
        <dbReference type="ARBA" id="ARBA00023065"/>
    </source>
</evidence>
<dbReference type="STRING" id="117157.SAMN04489717_1764"/>
<dbReference type="PROSITE" id="PS51202">
    <property type="entry name" value="RCK_C"/>
    <property type="match status" value="1"/>
</dbReference>
<protein>
    <submittedName>
        <fullName evidence="11">Potassium/proton antiporter, CPA1 family</fullName>
    </submittedName>
</protein>
<feature type="domain" description="RCK C-terminal" evidence="10">
    <location>
        <begin position="402"/>
        <end position="483"/>
    </location>
</feature>
<proteinExistence type="predicted"/>
<evidence type="ECO:0000256" key="9">
    <source>
        <dbReference type="SAM" id="Phobius"/>
    </source>
</evidence>
<dbReference type="Gene3D" id="3.30.70.1450">
    <property type="entry name" value="Regulator of K+ conductance, C-terminal domain"/>
    <property type="match status" value="1"/>
</dbReference>
<organism evidence="11 12">
    <name type="scientific">Actinopolymorpha singaporensis</name>
    <dbReference type="NCBI Taxonomy" id="117157"/>
    <lineage>
        <taxon>Bacteria</taxon>
        <taxon>Bacillati</taxon>
        <taxon>Actinomycetota</taxon>
        <taxon>Actinomycetes</taxon>
        <taxon>Propionibacteriales</taxon>
        <taxon>Actinopolymorphaceae</taxon>
        <taxon>Actinopolymorpha</taxon>
    </lineage>
</organism>
<keyword evidence="12" id="KW-1185">Reference proteome</keyword>
<accession>A0A1H1PU00</accession>
<dbReference type="Pfam" id="PF00999">
    <property type="entry name" value="Na_H_Exchanger"/>
    <property type="match status" value="1"/>
</dbReference>
<evidence type="ECO:0000256" key="5">
    <source>
        <dbReference type="ARBA" id="ARBA00022692"/>
    </source>
</evidence>
<evidence type="ECO:0000256" key="6">
    <source>
        <dbReference type="ARBA" id="ARBA00022989"/>
    </source>
</evidence>
<evidence type="ECO:0000313" key="12">
    <source>
        <dbReference type="Proteomes" id="UP000198983"/>
    </source>
</evidence>
<dbReference type="GO" id="GO:0008324">
    <property type="term" value="F:monoatomic cation transmembrane transporter activity"/>
    <property type="evidence" value="ECO:0007669"/>
    <property type="project" value="InterPro"/>
</dbReference>
<keyword evidence="3" id="KW-0050">Antiport</keyword>
<dbReference type="GO" id="GO:0005886">
    <property type="term" value="C:plasma membrane"/>
    <property type="evidence" value="ECO:0007669"/>
    <property type="project" value="UniProtKB-SubCell"/>
</dbReference>
<feature type="transmembrane region" description="Helical" evidence="9">
    <location>
        <begin position="302"/>
        <end position="322"/>
    </location>
</feature>
<feature type="transmembrane region" description="Helical" evidence="9">
    <location>
        <begin position="363"/>
        <end position="385"/>
    </location>
</feature>
<dbReference type="NCBIfam" id="NF003716">
    <property type="entry name" value="PRK05326.1-3"/>
    <property type="match status" value="1"/>
</dbReference>
<dbReference type="SUPFAM" id="SSF116726">
    <property type="entry name" value="TrkA C-terminal domain-like"/>
    <property type="match status" value="1"/>
</dbReference>
<feature type="transmembrane region" description="Helical" evidence="9">
    <location>
        <begin position="268"/>
        <end position="290"/>
    </location>
</feature>
<keyword evidence="4" id="KW-1003">Cell membrane</keyword>
<feature type="transmembrane region" description="Helical" evidence="9">
    <location>
        <begin position="193"/>
        <end position="211"/>
    </location>
</feature>
<dbReference type="PANTHER" id="PTHR32507">
    <property type="entry name" value="NA(+)/H(+) ANTIPORTER 1"/>
    <property type="match status" value="1"/>
</dbReference>
<keyword evidence="6 9" id="KW-1133">Transmembrane helix</keyword>
<name>A0A1H1PU00_9ACTN</name>
<feature type="transmembrane region" description="Helical" evidence="9">
    <location>
        <begin position="36"/>
        <end position="53"/>
    </location>
</feature>
<sequence>MITVAELNDFLLYGALVLLLAILAVRASVRFGFPSLLIYLAMGVALGEAGLGIRFDDAQLAHALGFAALVVILAEGGLTTRWAEVRGSMLPGLVLATVGVAVSVLVVAVIVHGTLGFGWRLSLLLGAVTSPTDAAAVFSVLRKVPLPRRLAGVLEAESGLNDAPTVLLVTLLSSSVFAEESVPRIVGLIGGELAGGTVLGFVIGWGGAWLLRRVALPSSGLYPLAVVSFAVLAYALTSFVHCSGFAAVYVASLVLGNAELPHRPTTRSFVEGLAWLAQIGLFVMLGLLAWPNRMEWSDVLAGLVGGLALTFVARPLSVLVSMLPFRTRLPDQLFLAWAGLRGAVPIVLATIPLAAGLARADRLFNVVFILVVVFTLVQAPTLPWVGKLLRLGGEEEVRDLDVEAAPLERLDADLLQIRILPRSLLANVEVGELRLPEGASVALVVREGRSLVPGLRTALKVGDDLLVIAPRRVREATERRLRSVSRSGRLAGWLEGHQPTAPSRMRWIRRP</sequence>
<dbReference type="EMBL" id="LT629732">
    <property type="protein sequence ID" value="SDS14604.1"/>
    <property type="molecule type" value="Genomic_DNA"/>
</dbReference>
<dbReference type="PANTHER" id="PTHR32507:SF7">
    <property type="entry name" value="K(+)_H(+) ANTIPORTER NHAP2"/>
    <property type="match status" value="1"/>
</dbReference>
<keyword evidence="5 9" id="KW-0812">Transmembrane</keyword>
<dbReference type="GO" id="GO:0015297">
    <property type="term" value="F:antiporter activity"/>
    <property type="evidence" value="ECO:0007669"/>
    <property type="project" value="UniProtKB-KW"/>
</dbReference>
<keyword evidence="8 9" id="KW-0472">Membrane</keyword>
<dbReference type="InterPro" id="IPR006037">
    <property type="entry name" value="RCK_C"/>
</dbReference>
<evidence type="ECO:0000313" key="11">
    <source>
        <dbReference type="EMBL" id="SDS14604.1"/>
    </source>
</evidence>
<dbReference type="Proteomes" id="UP000198983">
    <property type="component" value="Chromosome I"/>
</dbReference>